<feature type="compositionally biased region" description="Basic and acidic residues" evidence="1">
    <location>
        <begin position="618"/>
        <end position="627"/>
    </location>
</feature>
<organism evidence="2 3">
    <name type="scientific">Burkholderia pseudomallei (strain 1710b)</name>
    <dbReference type="NCBI Taxonomy" id="320372"/>
    <lineage>
        <taxon>Bacteria</taxon>
        <taxon>Pseudomonadati</taxon>
        <taxon>Pseudomonadota</taxon>
        <taxon>Betaproteobacteria</taxon>
        <taxon>Burkholderiales</taxon>
        <taxon>Burkholderiaceae</taxon>
        <taxon>Burkholderia</taxon>
        <taxon>pseudomallei group</taxon>
    </lineage>
</organism>
<dbReference type="EnsemblBacteria" id="ABA48825">
    <property type="protein sequence ID" value="ABA48825"/>
    <property type="gene ID" value="BURPS1710b_3443"/>
</dbReference>
<proteinExistence type="predicted"/>
<dbReference type="HOGENOM" id="CLU_432666_0_0_4"/>
<dbReference type="Proteomes" id="UP000002700">
    <property type="component" value="Chromosome I"/>
</dbReference>
<evidence type="ECO:0000313" key="2">
    <source>
        <dbReference type="EMBL" id="ABA48825.1"/>
    </source>
</evidence>
<evidence type="ECO:0000256" key="1">
    <source>
        <dbReference type="SAM" id="MobiDB-lite"/>
    </source>
</evidence>
<dbReference type="AlphaFoldDB" id="Q3JNN9"/>
<name>Q3JNN9_BURP1</name>
<reference evidence="2 3" key="1">
    <citation type="submission" date="2005-09" db="EMBL/GenBank/DDBJ databases">
        <authorList>
            <person name="Woods D.E."/>
            <person name="Nierman W.C."/>
        </authorList>
    </citation>
    <scope>NUCLEOTIDE SEQUENCE [LARGE SCALE GENOMIC DNA]</scope>
    <source>
        <strain evidence="2 3">1710b</strain>
    </source>
</reference>
<dbReference type="EMBL" id="CP000124">
    <property type="protein sequence ID" value="ABA48825.1"/>
    <property type="molecule type" value="Genomic_DNA"/>
</dbReference>
<evidence type="ECO:0000313" key="3">
    <source>
        <dbReference type="Proteomes" id="UP000002700"/>
    </source>
</evidence>
<dbReference type="KEGG" id="bpm:BURPS1710b_3443"/>
<feature type="region of interest" description="Disordered" evidence="1">
    <location>
        <begin position="600"/>
        <end position="633"/>
    </location>
</feature>
<gene>
    <name evidence="2" type="ordered locus">BURPS1710b_3443</name>
</gene>
<sequence>MGRFAHRRAEHRRALLRRRGRRAEHAEQFAAEADFVFRLMRGLRDRARGPRLLVDLDVEHARLRVDHDRVARAYLAERAAQQRLGRHVDHGRHLARRARHPAVRHERDAKTLILQHAEQRRQPVQFRHPVRARALEAHDRDEIALELARVERGLHGFLRIEHDRRRRHLAVLGRNRRNLDHAAPEPALHQAQPAVRLERRGDRAQHLVVGALADAVDPRQLAVDQARLLRVMRKALARDRRHVFVQQTAFKQVAHEERDAARRVEMVHVGLAVRVDLREKRHRGRQRVEIVPVDQDARRARDRDEVQRVVRRAAGGEQRDDAVDDRALVDHMADRRVLAALGRELEHAARGLGRQRVAQRRVRMNERGARQMQPHHFHQHLVAVRGAVERAGAVAVVRGRFRLEQRVAAHLACRELLADLRLVVVRQAARHRAGRHEDRRQVAELQRADQEARHDLVADAEAKGRIEHVVRERDGRAHRDHLAREQRQLHPRVALRDAVAHRRHAARELRDAAALARGRLDDVGKALVRRMRGQHLVVRRHDADVRLADRLDRELVAALQAREAMREIRARQRAARGEMPLGGVDAGEIGLAGRTAARDHALGDGRKSGVQRGHAGRSSHEPGEAGKLESWGRPCRRTNGASLVEKLHARNLAAQQSHRDDIAIACKYGILT</sequence>
<accession>Q3JNN9</accession>
<protein>
    <submittedName>
        <fullName evidence="2">Uncharacterized protein</fullName>
    </submittedName>
</protein>